<keyword evidence="2 5" id="KW-0812">Transmembrane</keyword>
<feature type="transmembrane region" description="Helical" evidence="5">
    <location>
        <begin position="351"/>
        <end position="368"/>
    </location>
</feature>
<evidence type="ECO:0000256" key="1">
    <source>
        <dbReference type="ARBA" id="ARBA00004141"/>
    </source>
</evidence>
<keyword evidence="4 5" id="KW-0472">Membrane</keyword>
<dbReference type="NCBIfam" id="TIGR03097">
    <property type="entry name" value="PEP_O_lig_1"/>
    <property type="match status" value="1"/>
</dbReference>
<evidence type="ECO:0000256" key="4">
    <source>
        <dbReference type="ARBA" id="ARBA00023136"/>
    </source>
</evidence>
<reference evidence="8 9" key="1">
    <citation type="submission" date="2018-08" db="EMBL/GenBank/DDBJ databases">
        <title>The multiple taxonomic identification of Sphingomonas gilva.</title>
        <authorList>
            <person name="Zhu D."/>
            <person name="Zheng S."/>
        </authorList>
    </citation>
    <scope>NUCLEOTIDE SEQUENCE [LARGE SCALE GENOMIC DNA]</scope>
    <source>
        <strain evidence="8 9">ZDH117</strain>
    </source>
</reference>
<dbReference type="PANTHER" id="PTHR37422">
    <property type="entry name" value="TEICHURONIC ACID BIOSYNTHESIS PROTEIN TUAE"/>
    <property type="match status" value="1"/>
</dbReference>
<feature type="transmembrane region" description="Helical" evidence="5">
    <location>
        <begin position="6"/>
        <end position="31"/>
    </location>
</feature>
<evidence type="ECO:0000259" key="6">
    <source>
        <dbReference type="Pfam" id="PF04932"/>
    </source>
</evidence>
<dbReference type="InterPro" id="IPR007016">
    <property type="entry name" value="O-antigen_ligase-rel_domated"/>
</dbReference>
<feature type="transmembrane region" description="Helical" evidence="5">
    <location>
        <begin position="167"/>
        <end position="188"/>
    </location>
</feature>
<gene>
    <name evidence="8" type="ORF">D1610_04880</name>
</gene>
<dbReference type="Pfam" id="PF19358">
    <property type="entry name" value="DUF5935"/>
    <property type="match status" value="1"/>
</dbReference>
<dbReference type="RefSeq" id="WP_118863049.1">
    <property type="nucleotide sequence ID" value="NZ_QWLV01000002.1"/>
</dbReference>
<feature type="transmembrane region" description="Helical" evidence="5">
    <location>
        <begin position="243"/>
        <end position="260"/>
    </location>
</feature>
<proteinExistence type="predicted"/>
<dbReference type="OrthoDB" id="9772644at2"/>
<dbReference type="Pfam" id="PF04932">
    <property type="entry name" value="Wzy_C"/>
    <property type="match status" value="1"/>
</dbReference>
<keyword evidence="3 5" id="KW-1133">Transmembrane helix</keyword>
<dbReference type="InterPro" id="IPR017528">
    <property type="entry name" value="CHP03097O-antigen_lig-rel"/>
</dbReference>
<evidence type="ECO:0000313" key="8">
    <source>
        <dbReference type="EMBL" id="RHW17857.1"/>
    </source>
</evidence>
<name>A0A396RN17_9SPHN</name>
<keyword evidence="9" id="KW-1185">Reference proteome</keyword>
<feature type="transmembrane region" description="Helical" evidence="5">
    <location>
        <begin position="128"/>
        <end position="146"/>
    </location>
</feature>
<dbReference type="InterPro" id="IPR045979">
    <property type="entry name" value="DUF5935"/>
</dbReference>
<dbReference type="EMBL" id="QWLV01000002">
    <property type="protein sequence ID" value="RHW17857.1"/>
    <property type="molecule type" value="Genomic_DNA"/>
</dbReference>
<dbReference type="GO" id="GO:0016020">
    <property type="term" value="C:membrane"/>
    <property type="evidence" value="ECO:0007669"/>
    <property type="project" value="UniProtKB-SubCell"/>
</dbReference>
<organism evidence="8 9">
    <name type="scientific">Sphingomonas gilva</name>
    <dbReference type="NCBI Taxonomy" id="2305907"/>
    <lineage>
        <taxon>Bacteria</taxon>
        <taxon>Pseudomonadati</taxon>
        <taxon>Pseudomonadota</taxon>
        <taxon>Alphaproteobacteria</taxon>
        <taxon>Sphingomonadales</taxon>
        <taxon>Sphingomonadaceae</taxon>
        <taxon>Sphingomonas</taxon>
    </lineage>
</organism>
<evidence type="ECO:0000256" key="2">
    <source>
        <dbReference type="ARBA" id="ARBA00022692"/>
    </source>
</evidence>
<comment type="subcellular location">
    <subcellularLocation>
        <location evidence="1">Membrane</location>
        <topology evidence="1">Multi-pass membrane protein</topology>
    </subcellularLocation>
</comment>
<feature type="transmembrane region" description="Helical" evidence="5">
    <location>
        <begin position="43"/>
        <end position="64"/>
    </location>
</feature>
<sequence length="454" mass="50883">MRDLIFLAFILAIMGAGLKRPFLFVLLYVYIDIVAPQRLTYGFMTVMPISAIAVGMAVIAWMIADDKRDMRVNVRQGLIALLLGWCWYTTRNADFPIEALTKWEWVWKALAFAIFLPLTLRTRLRIEALLLFMTLSIAAIAITGGIKTLAGGGGYGSLQLLVAENSGLYEGSIISTVGIAMIPIILWFTHSGTIFPPDWRVKLFGYALTFACLLLPVGTQARTGLLCIGLLAVLMLRDVKRRMLYLVGAGLLGLAAIPFLPQSFTQRMDTIGEYKADASASTRIEVWKWTWDYVKTHPLGGGFEAYRQNYIRYDKIKVDDVAGNNATVERTLEVDRGRAYHSAYFEMLGEQGWPGFILWMLINLGGLYRMEVLRRRYREGADAWAGRLATALQHAHLIYLLGAVFVGIAFQPVLFMLIGAQIGLDTYLARRRKEAAWNPIRRKKRAGPVLVEAG</sequence>
<dbReference type="PANTHER" id="PTHR37422:SF23">
    <property type="entry name" value="TEICHURONIC ACID BIOSYNTHESIS PROTEIN TUAE"/>
    <property type="match status" value="1"/>
</dbReference>
<evidence type="ECO:0000259" key="7">
    <source>
        <dbReference type="Pfam" id="PF19358"/>
    </source>
</evidence>
<protein>
    <submittedName>
        <fullName evidence="8">Putative O-glycosylation ligase, exosortase A system-associated</fullName>
    </submittedName>
</protein>
<comment type="caution">
    <text evidence="8">The sequence shown here is derived from an EMBL/GenBank/DDBJ whole genome shotgun (WGS) entry which is preliminary data.</text>
</comment>
<dbReference type="InterPro" id="IPR051533">
    <property type="entry name" value="WaaL-like"/>
</dbReference>
<evidence type="ECO:0000313" key="9">
    <source>
        <dbReference type="Proteomes" id="UP000266693"/>
    </source>
</evidence>
<evidence type="ECO:0000256" key="5">
    <source>
        <dbReference type="SAM" id="Phobius"/>
    </source>
</evidence>
<evidence type="ECO:0000256" key="3">
    <source>
        <dbReference type="ARBA" id="ARBA00022989"/>
    </source>
</evidence>
<dbReference type="GO" id="GO:0016874">
    <property type="term" value="F:ligase activity"/>
    <property type="evidence" value="ECO:0007669"/>
    <property type="project" value="UniProtKB-KW"/>
</dbReference>
<feature type="domain" description="DUF5935" evidence="7">
    <location>
        <begin position="1"/>
        <end position="193"/>
    </location>
</feature>
<feature type="transmembrane region" description="Helical" evidence="5">
    <location>
        <begin position="208"/>
        <end position="236"/>
    </location>
</feature>
<accession>A0A396RN17</accession>
<feature type="domain" description="O-antigen ligase-related" evidence="6">
    <location>
        <begin position="208"/>
        <end position="360"/>
    </location>
</feature>
<feature type="transmembrane region" description="Helical" evidence="5">
    <location>
        <begin position="397"/>
        <end position="422"/>
    </location>
</feature>
<dbReference type="AlphaFoldDB" id="A0A396RN17"/>
<keyword evidence="8" id="KW-0436">Ligase</keyword>
<dbReference type="Proteomes" id="UP000266693">
    <property type="component" value="Unassembled WGS sequence"/>
</dbReference>